<protein>
    <submittedName>
        <fullName evidence="1">Lantibiotic paenibacillin</fullName>
    </submittedName>
</protein>
<dbReference type="EMBL" id="UGSC01000001">
    <property type="protein sequence ID" value="SUA66248.1"/>
    <property type="molecule type" value="Genomic_DNA"/>
</dbReference>
<organism evidence="1 2">
    <name type="scientific">Paenibacillus polymyxa</name>
    <name type="common">Bacillus polymyxa</name>
    <dbReference type="NCBI Taxonomy" id="1406"/>
    <lineage>
        <taxon>Bacteria</taxon>
        <taxon>Bacillati</taxon>
        <taxon>Bacillota</taxon>
        <taxon>Bacilli</taxon>
        <taxon>Bacillales</taxon>
        <taxon>Paenibacillaceae</taxon>
        <taxon>Paenibacillus</taxon>
    </lineage>
</organism>
<dbReference type="Proteomes" id="UP000254400">
    <property type="component" value="Unassembled WGS sequence"/>
</dbReference>
<gene>
    <name evidence="1" type="ORF">NCTC10343_00941</name>
</gene>
<dbReference type="RefSeq" id="WP_080561132.1">
    <property type="nucleotide sequence ID" value="NZ_ALJV01000177.1"/>
</dbReference>
<sequence length="53" mass="5819">MKVDQMFDLDLRKSYEASELSPQASIIKTTIKVSKAVCKTLTCICTGSCSNCK</sequence>
<evidence type="ECO:0000313" key="2">
    <source>
        <dbReference type="Proteomes" id="UP000254400"/>
    </source>
</evidence>
<dbReference type="NCBIfam" id="NF038155">
    <property type="entry name" value="lanthi_I_FDLD"/>
    <property type="match status" value="1"/>
</dbReference>
<proteinExistence type="predicted"/>
<reference evidence="1 2" key="1">
    <citation type="submission" date="2018-06" db="EMBL/GenBank/DDBJ databases">
        <authorList>
            <consortium name="Pathogen Informatics"/>
            <person name="Doyle S."/>
        </authorList>
    </citation>
    <scope>NUCLEOTIDE SEQUENCE [LARGE SCALE GENOMIC DNA]</scope>
    <source>
        <strain evidence="1 2">NCTC10343</strain>
    </source>
</reference>
<name>A0A378XUI3_PAEPO</name>
<dbReference type="AlphaFoldDB" id="A0A378XUI3"/>
<accession>A0A378XUI3</accession>
<dbReference type="NCBIfam" id="NF047830">
    <property type="entry name" value="lanti_ElxA"/>
    <property type="match status" value="1"/>
</dbReference>
<evidence type="ECO:0000313" key="1">
    <source>
        <dbReference type="EMBL" id="SUA66248.1"/>
    </source>
</evidence>